<name>K6YIY8_9ALTE</name>
<evidence type="ECO:0000313" key="2">
    <source>
        <dbReference type="Proteomes" id="UP000006322"/>
    </source>
</evidence>
<dbReference type="STRING" id="1129793.GPLA_1794"/>
<sequence length="43" mass="4908">MNYGEGENVKITDVALENVDFLTCFCQGKLIIKQLLIKLQNLH</sequence>
<protein>
    <submittedName>
        <fullName evidence="1">Uncharacterized protein</fullName>
    </submittedName>
</protein>
<reference evidence="2" key="1">
    <citation type="journal article" date="2014" name="Environ. Microbiol.">
        <title>Comparative genomics of the marine bacterial genus Glaciecola reveals the high degree of genomic diversity and genomic characteristic for cold adaptation.</title>
        <authorList>
            <person name="Qin Q.L."/>
            <person name="Xie B.B."/>
            <person name="Yu Y."/>
            <person name="Shu Y.L."/>
            <person name="Rong J.C."/>
            <person name="Zhang Y.J."/>
            <person name="Zhao D.L."/>
            <person name="Chen X.L."/>
            <person name="Zhang X.Y."/>
            <person name="Chen B."/>
            <person name="Zhou B.C."/>
            <person name="Zhang Y.Z."/>
        </authorList>
    </citation>
    <scope>NUCLEOTIDE SEQUENCE [LARGE SCALE GENOMIC DNA]</scope>
    <source>
        <strain evidence="2">LMG 21857</strain>
    </source>
</reference>
<keyword evidence="2" id="KW-1185">Reference proteome</keyword>
<comment type="caution">
    <text evidence="1">The sequence shown here is derived from an EMBL/GenBank/DDBJ whole genome shotgun (WGS) entry which is preliminary data.</text>
</comment>
<evidence type="ECO:0000313" key="1">
    <source>
        <dbReference type="EMBL" id="GAC32704.1"/>
    </source>
</evidence>
<dbReference type="AlphaFoldDB" id="K6YIY8"/>
<organism evidence="1 2">
    <name type="scientific">Paraglaciecola polaris LMG 21857</name>
    <dbReference type="NCBI Taxonomy" id="1129793"/>
    <lineage>
        <taxon>Bacteria</taxon>
        <taxon>Pseudomonadati</taxon>
        <taxon>Pseudomonadota</taxon>
        <taxon>Gammaproteobacteria</taxon>
        <taxon>Alteromonadales</taxon>
        <taxon>Alteromonadaceae</taxon>
        <taxon>Paraglaciecola</taxon>
    </lineage>
</organism>
<accession>K6YIY8</accession>
<dbReference type="Proteomes" id="UP000006322">
    <property type="component" value="Unassembled WGS sequence"/>
</dbReference>
<proteinExistence type="predicted"/>
<dbReference type="EMBL" id="BAER01000044">
    <property type="protein sequence ID" value="GAC32704.1"/>
    <property type="molecule type" value="Genomic_DNA"/>
</dbReference>
<gene>
    <name evidence="1" type="ORF">GPLA_1794</name>
</gene>